<evidence type="ECO:0008006" key="4">
    <source>
        <dbReference type="Google" id="ProtNLM"/>
    </source>
</evidence>
<comment type="caution">
    <text evidence="2">The sequence shown here is derived from an EMBL/GenBank/DDBJ whole genome shotgun (WGS) entry which is preliminary data.</text>
</comment>
<keyword evidence="1" id="KW-0175">Coiled coil</keyword>
<dbReference type="Proteomes" id="UP000630528">
    <property type="component" value="Unassembled WGS sequence"/>
</dbReference>
<dbReference type="EMBL" id="JAEPWM010000001">
    <property type="protein sequence ID" value="MBK6005242.1"/>
    <property type="molecule type" value="Genomic_DNA"/>
</dbReference>
<gene>
    <name evidence="2" type="ORF">JJB11_03985</name>
</gene>
<dbReference type="RefSeq" id="WP_201166590.1">
    <property type="nucleotide sequence ID" value="NZ_JAEPWM010000001.1"/>
</dbReference>
<accession>A0A934TR84</accession>
<name>A0A934TR84_9BURK</name>
<reference evidence="2" key="2">
    <citation type="submission" date="2021-01" db="EMBL/GenBank/DDBJ databases">
        <authorList>
            <person name="Kang M."/>
        </authorList>
    </citation>
    <scope>NUCLEOTIDE SEQUENCE</scope>
    <source>
        <strain evidence="2">KACC 17527</strain>
    </source>
</reference>
<protein>
    <recommendedName>
        <fullName evidence="4">Lipoprotein</fullName>
    </recommendedName>
</protein>
<reference evidence="2" key="1">
    <citation type="journal article" date="2012" name="J. Microbiol. Biotechnol.">
        <title>Ramlibacter ginsenosidimutans sp. nov., with ginsenoside-converting activity.</title>
        <authorList>
            <person name="Wang L."/>
            <person name="An D.S."/>
            <person name="Kim S.G."/>
            <person name="Jin F.X."/>
            <person name="Kim S.C."/>
            <person name="Lee S.T."/>
            <person name="Im W.T."/>
        </authorList>
    </citation>
    <scope>NUCLEOTIDE SEQUENCE</scope>
    <source>
        <strain evidence="2">KACC 17527</strain>
    </source>
</reference>
<keyword evidence="3" id="KW-1185">Reference proteome</keyword>
<evidence type="ECO:0000313" key="3">
    <source>
        <dbReference type="Proteomes" id="UP000630528"/>
    </source>
</evidence>
<dbReference type="PROSITE" id="PS51257">
    <property type="entry name" value="PROKAR_LIPOPROTEIN"/>
    <property type="match status" value="1"/>
</dbReference>
<proteinExistence type="predicted"/>
<dbReference type="AlphaFoldDB" id="A0A934TR84"/>
<evidence type="ECO:0000313" key="2">
    <source>
        <dbReference type="EMBL" id="MBK6005242.1"/>
    </source>
</evidence>
<evidence type="ECO:0000256" key="1">
    <source>
        <dbReference type="SAM" id="Coils"/>
    </source>
</evidence>
<sequence>MNASTPKRSLAAGLVLAVMLLGGCGSKPRQPDWLVNADGAQDRFERAYLQGDDRVAATEFARFRRQVASTAQPGLVARAELTRCAVQVASLDFSPCTGFEPLRVDAPDTDRAYADFLAGTTAPEQAKLLPEAYRGIASGQGGAAALKGIKDPLQRVIAAGVLLRTEKADPEVLQVAVDTASAQGWRRSVMAWLGAQAMRAEKAGATEEAARLRRRMQLAADQK</sequence>
<feature type="coiled-coil region" evidence="1">
    <location>
        <begin position="195"/>
        <end position="222"/>
    </location>
</feature>
<organism evidence="2 3">
    <name type="scientific">Ramlibacter ginsenosidimutans</name>
    <dbReference type="NCBI Taxonomy" id="502333"/>
    <lineage>
        <taxon>Bacteria</taxon>
        <taxon>Pseudomonadati</taxon>
        <taxon>Pseudomonadota</taxon>
        <taxon>Betaproteobacteria</taxon>
        <taxon>Burkholderiales</taxon>
        <taxon>Comamonadaceae</taxon>
        <taxon>Ramlibacter</taxon>
    </lineage>
</organism>